<dbReference type="SMART" id="SM00347">
    <property type="entry name" value="HTH_MARR"/>
    <property type="match status" value="1"/>
</dbReference>
<protein>
    <submittedName>
        <fullName evidence="2">Acetyltransferase</fullName>
    </submittedName>
</protein>
<reference evidence="3" key="1">
    <citation type="submission" date="2016-06" db="EMBL/GenBank/DDBJ databases">
        <title>NZP2037 Pacbio-Illumina hybrid assembly.</title>
        <authorList>
            <person name="Ramsay J.P."/>
        </authorList>
    </citation>
    <scope>NUCLEOTIDE SEQUENCE [LARGE SCALE GENOMIC DNA]</scope>
    <source>
        <strain evidence="3">R7ANS::ICEMlSym2042</strain>
    </source>
</reference>
<evidence type="ECO:0000313" key="3">
    <source>
        <dbReference type="Proteomes" id="UP000093748"/>
    </source>
</evidence>
<gene>
    <name evidence="2" type="ORF">BAE39_13350</name>
</gene>
<organism evidence="2 3">
    <name type="scientific">Rhizobium loti</name>
    <name type="common">Mesorhizobium loti</name>
    <dbReference type="NCBI Taxonomy" id="381"/>
    <lineage>
        <taxon>Bacteria</taxon>
        <taxon>Pseudomonadati</taxon>
        <taxon>Pseudomonadota</taxon>
        <taxon>Alphaproteobacteria</taxon>
        <taxon>Hyphomicrobiales</taxon>
        <taxon>Phyllobacteriaceae</taxon>
        <taxon>Mesorhizobium</taxon>
    </lineage>
</organism>
<dbReference type="InterPro" id="IPR000835">
    <property type="entry name" value="HTH_MarR-typ"/>
</dbReference>
<name>A0A1A5JI10_RHILI</name>
<keyword evidence="2" id="KW-0808">Transferase</keyword>
<dbReference type="GO" id="GO:0003700">
    <property type="term" value="F:DNA-binding transcription factor activity"/>
    <property type="evidence" value="ECO:0007669"/>
    <property type="project" value="InterPro"/>
</dbReference>
<dbReference type="GeneID" id="66685037"/>
<dbReference type="InterPro" id="IPR036390">
    <property type="entry name" value="WH_DNA-bd_sf"/>
</dbReference>
<comment type="caution">
    <text evidence="2">The sequence shown here is derived from an EMBL/GenBank/DDBJ whole genome shotgun (WGS) entry which is preliminary data.</text>
</comment>
<dbReference type="OrthoDB" id="8098872at2"/>
<dbReference type="InterPro" id="IPR036388">
    <property type="entry name" value="WH-like_DNA-bd_sf"/>
</dbReference>
<dbReference type="SUPFAM" id="SSF46785">
    <property type="entry name" value="Winged helix' DNA-binding domain"/>
    <property type="match status" value="1"/>
</dbReference>
<feature type="domain" description="HTH marR-type" evidence="1">
    <location>
        <begin position="5"/>
        <end position="162"/>
    </location>
</feature>
<dbReference type="PROSITE" id="PS50995">
    <property type="entry name" value="HTH_MARR_2"/>
    <property type="match status" value="1"/>
</dbReference>
<proteinExistence type="predicted"/>
<dbReference type="Proteomes" id="UP000093748">
    <property type="component" value="Unassembled WGS sequence"/>
</dbReference>
<evidence type="ECO:0000259" key="1">
    <source>
        <dbReference type="PROSITE" id="PS50995"/>
    </source>
</evidence>
<dbReference type="GO" id="GO:0016740">
    <property type="term" value="F:transferase activity"/>
    <property type="evidence" value="ECO:0007669"/>
    <property type="project" value="UniProtKB-KW"/>
</dbReference>
<dbReference type="AlphaFoldDB" id="A0A1A5JI10"/>
<accession>A0A1A5JI10</accession>
<dbReference type="Gene3D" id="1.10.10.10">
    <property type="entry name" value="Winged helix-like DNA-binding domain superfamily/Winged helix DNA-binding domain"/>
    <property type="match status" value="1"/>
</dbReference>
<dbReference type="EMBL" id="LZTJ01000012">
    <property type="protein sequence ID" value="OBP77031.1"/>
    <property type="molecule type" value="Genomic_DNA"/>
</dbReference>
<sequence>MPADRSALVSDLRCFNRFYTGLIGLLDETLAHSAFTLTEARVLFELGCRPGRIAANPGGTPGFLARVLQIDFGPAASDIARELQLDPAYVTRILRKFSAAGLIETRTGLEALRGRILSLTVHGRAALATLQAAADRDAARLTADLGDEEAAELSDILARARNLLSGAPASERSEIA</sequence>
<dbReference type="RefSeq" id="WP_032933230.1">
    <property type="nucleotide sequence ID" value="NZ_LZTH01000012.1"/>
</dbReference>
<evidence type="ECO:0000313" key="2">
    <source>
        <dbReference type="EMBL" id="OBP77031.1"/>
    </source>
</evidence>